<proteinExistence type="predicted"/>
<evidence type="ECO:0000313" key="3">
    <source>
        <dbReference type="Proteomes" id="UP001470230"/>
    </source>
</evidence>
<sequence>MELFNGMNDDPLIIIKQEIAEKKKESESKIAILKEKEANLKNQIADFQNTQSRNLKNQKIQHENNIKDLKEKFQNQQKEIQRQFTIFTEKRNNQLVANSLLENSNFEQQIQEIQKEINAINSQTEKYIDDKTQLYQSLLLPFKDSIEFDKMRIEEIQKEINAMNDSKLIFNKVDKYRKGPKITPLDSKINEIQNEMDDIEFSYKSKSEKLEKSYKRKRVLAEYEITKLKQSIKEAKQRQSLFLSRIEEEKSIHKIKMTSLKMKLLDLTDPKPFPAPKKKINRSKKIQKSTEETNEISEILENRNNVLCKLKEKQSDLLRKIRKLNWILSNPTDFTYSRTSSRRPGIES</sequence>
<keyword evidence="1" id="KW-0175">Coiled coil</keyword>
<gene>
    <name evidence="2" type="ORF">M9Y10_045604</name>
</gene>
<comment type="caution">
    <text evidence="2">The sequence shown here is derived from an EMBL/GenBank/DDBJ whole genome shotgun (WGS) entry which is preliminary data.</text>
</comment>
<dbReference type="Proteomes" id="UP001470230">
    <property type="component" value="Unassembled WGS sequence"/>
</dbReference>
<evidence type="ECO:0000256" key="1">
    <source>
        <dbReference type="SAM" id="Coils"/>
    </source>
</evidence>
<evidence type="ECO:0000313" key="2">
    <source>
        <dbReference type="EMBL" id="KAK8882957.1"/>
    </source>
</evidence>
<accession>A0ABR2JW47</accession>
<name>A0ABR2JW47_9EUKA</name>
<feature type="coiled-coil region" evidence="1">
    <location>
        <begin position="16"/>
        <end position="166"/>
    </location>
</feature>
<organism evidence="2 3">
    <name type="scientific">Tritrichomonas musculus</name>
    <dbReference type="NCBI Taxonomy" id="1915356"/>
    <lineage>
        <taxon>Eukaryota</taxon>
        <taxon>Metamonada</taxon>
        <taxon>Parabasalia</taxon>
        <taxon>Tritrichomonadida</taxon>
        <taxon>Tritrichomonadidae</taxon>
        <taxon>Tritrichomonas</taxon>
    </lineage>
</organism>
<protein>
    <recommendedName>
        <fullName evidence="4">DUF4200 domain-containing protein</fullName>
    </recommendedName>
</protein>
<reference evidence="2 3" key="1">
    <citation type="submission" date="2024-04" db="EMBL/GenBank/DDBJ databases">
        <title>Tritrichomonas musculus Genome.</title>
        <authorList>
            <person name="Alves-Ferreira E."/>
            <person name="Grigg M."/>
            <person name="Lorenzi H."/>
            <person name="Galac M."/>
        </authorList>
    </citation>
    <scope>NUCLEOTIDE SEQUENCE [LARGE SCALE GENOMIC DNA]</scope>
    <source>
        <strain evidence="2 3">EAF2021</strain>
    </source>
</reference>
<keyword evidence="3" id="KW-1185">Reference proteome</keyword>
<evidence type="ECO:0008006" key="4">
    <source>
        <dbReference type="Google" id="ProtNLM"/>
    </source>
</evidence>
<dbReference type="EMBL" id="JAPFFF010000009">
    <property type="protein sequence ID" value="KAK8882957.1"/>
    <property type="molecule type" value="Genomic_DNA"/>
</dbReference>